<gene>
    <name evidence="2" type="ORF">KY084_05490</name>
</gene>
<feature type="transmembrane region" description="Helical" evidence="1">
    <location>
        <begin position="124"/>
        <end position="146"/>
    </location>
</feature>
<feature type="transmembrane region" description="Helical" evidence="1">
    <location>
        <begin position="6"/>
        <end position="26"/>
    </location>
</feature>
<feature type="transmembrane region" description="Helical" evidence="1">
    <location>
        <begin position="158"/>
        <end position="176"/>
    </location>
</feature>
<feature type="transmembrane region" description="Helical" evidence="1">
    <location>
        <begin position="33"/>
        <end position="51"/>
    </location>
</feature>
<dbReference type="Proteomes" id="UP001197214">
    <property type="component" value="Unassembled WGS sequence"/>
</dbReference>
<organism evidence="2 3">
    <name type="scientific">Stakelama flava</name>
    <dbReference type="NCBI Taxonomy" id="2860338"/>
    <lineage>
        <taxon>Bacteria</taxon>
        <taxon>Pseudomonadati</taxon>
        <taxon>Pseudomonadota</taxon>
        <taxon>Alphaproteobacteria</taxon>
        <taxon>Sphingomonadales</taxon>
        <taxon>Sphingomonadaceae</taxon>
        <taxon>Stakelama</taxon>
    </lineage>
</organism>
<reference evidence="2 3" key="1">
    <citation type="submission" date="2021-07" db="EMBL/GenBank/DDBJ databases">
        <title>Stakelama flava sp. nov., a novel endophytic bacterium isolated from branch of Kandelia candel.</title>
        <authorList>
            <person name="Tuo L."/>
        </authorList>
    </citation>
    <scope>NUCLEOTIDE SEQUENCE [LARGE SCALE GENOMIC DNA]</scope>
    <source>
        <strain evidence="2 3">CBK3Z-3</strain>
    </source>
</reference>
<keyword evidence="1" id="KW-0812">Transmembrane</keyword>
<dbReference type="EMBL" id="JAHWZX010000004">
    <property type="protein sequence ID" value="MBW4330325.1"/>
    <property type="molecule type" value="Genomic_DNA"/>
</dbReference>
<sequence>MHFLLPVGFGILSGLSILAGGVIARAMLDRRTLLLSLSSGAILAIALIALLPEAVELSAGVWAGPTAFIIAALGYAGYLMLDRATAANSDILGRHLGPASFFLHALIDGLMAGIGFSLSFDTGLLMACAAIVHGLAHGINTVSLVTRRAGTAALARRWLGANAIAPVIGATLASFIVLSQPALAALVAIFAGIFLFIATSELMPSPREQSPAGSALLVSAILAIALVRTTFGGH</sequence>
<evidence type="ECO:0000256" key="1">
    <source>
        <dbReference type="SAM" id="Phobius"/>
    </source>
</evidence>
<feature type="transmembrane region" description="Helical" evidence="1">
    <location>
        <begin position="182"/>
        <end position="200"/>
    </location>
</feature>
<protein>
    <recommendedName>
        <fullName evidence="4">ZIP family metal transporter</fullName>
    </recommendedName>
</protein>
<evidence type="ECO:0000313" key="3">
    <source>
        <dbReference type="Proteomes" id="UP001197214"/>
    </source>
</evidence>
<feature type="transmembrane region" description="Helical" evidence="1">
    <location>
        <begin position="57"/>
        <end position="81"/>
    </location>
</feature>
<name>A0ABS6XJF0_9SPHN</name>
<comment type="caution">
    <text evidence="2">The sequence shown here is derived from an EMBL/GenBank/DDBJ whole genome shotgun (WGS) entry which is preliminary data.</text>
</comment>
<evidence type="ECO:0008006" key="4">
    <source>
        <dbReference type="Google" id="ProtNLM"/>
    </source>
</evidence>
<keyword evidence="1" id="KW-1133">Transmembrane helix</keyword>
<evidence type="ECO:0000313" key="2">
    <source>
        <dbReference type="EMBL" id="MBW4330325.1"/>
    </source>
</evidence>
<accession>A0ABS6XJF0</accession>
<keyword evidence="3" id="KW-1185">Reference proteome</keyword>
<proteinExistence type="predicted"/>
<keyword evidence="1" id="KW-0472">Membrane</keyword>
<dbReference type="RefSeq" id="WP_219237447.1">
    <property type="nucleotide sequence ID" value="NZ_JAHWZX010000004.1"/>
</dbReference>
<feature type="transmembrane region" description="Helical" evidence="1">
    <location>
        <begin position="101"/>
        <end position="118"/>
    </location>
</feature>
<feature type="transmembrane region" description="Helical" evidence="1">
    <location>
        <begin position="212"/>
        <end position="231"/>
    </location>
</feature>